<sequence>IPLIKKYQNNDTTKKDSNLAIIKSSISNLNTIENLANNNYNCCICWQINGCNEICKKYFQNFGRCHDCGDLHIRENICKNCKHIELNYILKYPSSYNDLVDVMIQATHLDESAKEWETWRWIDYSKFSNIEYLSEGGSGSVWKAEWINMPEEIFEFYNTNQVVLKKLKNLQEISYEFFSE</sequence>
<organism evidence="1 2">
    <name type="scientific">Dentiscutata erythropus</name>
    <dbReference type="NCBI Taxonomy" id="1348616"/>
    <lineage>
        <taxon>Eukaryota</taxon>
        <taxon>Fungi</taxon>
        <taxon>Fungi incertae sedis</taxon>
        <taxon>Mucoromycota</taxon>
        <taxon>Glomeromycotina</taxon>
        <taxon>Glomeromycetes</taxon>
        <taxon>Diversisporales</taxon>
        <taxon>Gigasporaceae</taxon>
        <taxon>Dentiscutata</taxon>
    </lineage>
</organism>
<proteinExistence type="predicted"/>
<dbReference type="EMBL" id="CAJVPY010037573">
    <property type="protein sequence ID" value="CAG8803071.1"/>
    <property type="molecule type" value="Genomic_DNA"/>
</dbReference>
<dbReference type="Proteomes" id="UP000789405">
    <property type="component" value="Unassembled WGS sequence"/>
</dbReference>
<evidence type="ECO:0000313" key="1">
    <source>
        <dbReference type="EMBL" id="CAG8803071.1"/>
    </source>
</evidence>
<feature type="non-terminal residue" evidence="1">
    <location>
        <position position="180"/>
    </location>
</feature>
<protein>
    <submittedName>
        <fullName evidence="1">3983_t:CDS:1</fullName>
    </submittedName>
</protein>
<dbReference type="OrthoDB" id="2424889at2759"/>
<dbReference type="AlphaFoldDB" id="A0A9N9P9W5"/>
<evidence type="ECO:0000313" key="2">
    <source>
        <dbReference type="Proteomes" id="UP000789405"/>
    </source>
</evidence>
<keyword evidence="2" id="KW-1185">Reference proteome</keyword>
<feature type="non-terminal residue" evidence="1">
    <location>
        <position position="1"/>
    </location>
</feature>
<accession>A0A9N9P9W5</accession>
<name>A0A9N9P9W5_9GLOM</name>
<gene>
    <name evidence="1" type="ORF">DERYTH_LOCUS23819</name>
</gene>
<comment type="caution">
    <text evidence="1">The sequence shown here is derived from an EMBL/GenBank/DDBJ whole genome shotgun (WGS) entry which is preliminary data.</text>
</comment>
<reference evidence="1" key="1">
    <citation type="submission" date="2021-06" db="EMBL/GenBank/DDBJ databases">
        <authorList>
            <person name="Kallberg Y."/>
            <person name="Tangrot J."/>
            <person name="Rosling A."/>
        </authorList>
    </citation>
    <scope>NUCLEOTIDE SEQUENCE</scope>
    <source>
        <strain evidence="1">MA453B</strain>
    </source>
</reference>